<evidence type="ECO:0000256" key="1">
    <source>
        <dbReference type="SAM" id="SignalP"/>
    </source>
</evidence>
<dbReference type="Gene3D" id="1.25.40.10">
    <property type="entry name" value="Tetratricopeptide repeat domain"/>
    <property type="match status" value="1"/>
</dbReference>
<dbReference type="RefSeq" id="WP_106133421.1">
    <property type="nucleotide sequence ID" value="NZ_PVTR01000005.1"/>
</dbReference>
<organism evidence="2 3">
    <name type="scientific">Mongoliibacter ruber</name>
    <dbReference type="NCBI Taxonomy" id="1750599"/>
    <lineage>
        <taxon>Bacteria</taxon>
        <taxon>Pseudomonadati</taxon>
        <taxon>Bacteroidota</taxon>
        <taxon>Cytophagia</taxon>
        <taxon>Cytophagales</taxon>
        <taxon>Cyclobacteriaceae</taxon>
        <taxon>Mongoliibacter</taxon>
    </lineage>
</organism>
<dbReference type="OrthoDB" id="935812at2"/>
<comment type="caution">
    <text evidence="2">The sequence shown here is derived from an EMBL/GenBank/DDBJ whole genome shotgun (WGS) entry which is preliminary data.</text>
</comment>
<sequence length="276" mass="32727">MELRRLVFILSLFFFSKVAQAQYNCLWFKEQGNMVRYQACLEANKASEFYQFSKEFHEVYDRVMDMDPTWALPYRAKSVSYLKSGDFINWKKLIDKAVEYDTVTYLGYRAGCRFQFFRDYKGALEDCLLLKKVMNNDMGYTANGQYHLDIVLALCYKALGDRSKAIETILKRHREPDYMMGIFDYIHLGIMYAEQGELHMAKECFEKQQAFNDIAENRYYLALVFKKLDQKEKYIEHLEKSKSLYALGLKMNDPYQPPMDKIYLSTILTEEQSGFY</sequence>
<keyword evidence="3" id="KW-1185">Reference proteome</keyword>
<feature type="signal peptide" evidence="1">
    <location>
        <begin position="1"/>
        <end position="21"/>
    </location>
</feature>
<gene>
    <name evidence="2" type="ORF">CLW00_10542</name>
</gene>
<dbReference type="EMBL" id="PVTR01000005">
    <property type="protein sequence ID" value="PRY87922.1"/>
    <property type="molecule type" value="Genomic_DNA"/>
</dbReference>
<dbReference type="Pfam" id="PF13181">
    <property type="entry name" value="TPR_8"/>
    <property type="match status" value="1"/>
</dbReference>
<evidence type="ECO:0008006" key="4">
    <source>
        <dbReference type="Google" id="ProtNLM"/>
    </source>
</evidence>
<proteinExistence type="predicted"/>
<dbReference type="Proteomes" id="UP000238157">
    <property type="component" value="Unassembled WGS sequence"/>
</dbReference>
<dbReference type="AlphaFoldDB" id="A0A2T0WMN0"/>
<protein>
    <recommendedName>
        <fullName evidence="4">Tetratricopeptide repeat protein</fullName>
    </recommendedName>
</protein>
<dbReference type="InterPro" id="IPR011990">
    <property type="entry name" value="TPR-like_helical_dom_sf"/>
</dbReference>
<dbReference type="InterPro" id="IPR019734">
    <property type="entry name" value="TPR_rpt"/>
</dbReference>
<dbReference type="SUPFAM" id="SSF48452">
    <property type="entry name" value="TPR-like"/>
    <property type="match status" value="1"/>
</dbReference>
<accession>A0A2T0WMN0</accession>
<evidence type="ECO:0000313" key="2">
    <source>
        <dbReference type="EMBL" id="PRY87922.1"/>
    </source>
</evidence>
<reference evidence="2 3" key="1">
    <citation type="submission" date="2018-03" db="EMBL/GenBank/DDBJ databases">
        <title>Genomic Encyclopedia of Archaeal and Bacterial Type Strains, Phase II (KMG-II): from individual species to whole genera.</title>
        <authorList>
            <person name="Goeker M."/>
        </authorList>
    </citation>
    <scope>NUCLEOTIDE SEQUENCE [LARGE SCALE GENOMIC DNA]</scope>
    <source>
        <strain evidence="2 3">DSM 27929</strain>
    </source>
</reference>
<evidence type="ECO:0000313" key="3">
    <source>
        <dbReference type="Proteomes" id="UP000238157"/>
    </source>
</evidence>
<keyword evidence="1" id="KW-0732">Signal</keyword>
<name>A0A2T0WMN0_9BACT</name>
<feature type="chain" id="PRO_5015784016" description="Tetratricopeptide repeat protein" evidence="1">
    <location>
        <begin position="22"/>
        <end position="276"/>
    </location>
</feature>